<organism evidence="2">
    <name type="scientific">Eucampia antarctica</name>
    <dbReference type="NCBI Taxonomy" id="49252"/>
    <lineage>
        <taxon>Eukaryota</taxon>
        <taxon>Sar</taxon>
        <taxon>Stramenopiles</taxon>
        <taxon>Ochrophyta</taxon>
        <taxon>Bacillariophyta</taxon>
        <taxon>Mediophyceae</taxon>
        <taxon>Biddulphiophycidae</taxon>
        <taxon>Hemiaulales</taxon>
        <taxon>Hemiaulaceae</taxon>
        <taxon>Eucampia</taxon>
    </lineage>
</organism>
<feature type="region of interest" description="Disordered" evidence="1">
    <location>
        <begin position="50"/>
        <end position="80"/>
    </location>
</feature>
<name>A0A7S2R1M9_9STRA</name>
<accession>A0A7S2R1M9</accession>
<evidence type="ECO:0000313" key="2">
    <source>
        <dbReference type="EMBL" id="CAD9657031.1"/>
    </source>
</evidence>
<protein>
    <submittedName>
        <fullName evidence="2">Uncharacterized protein</fullName>
    </submittedName>
</protein>
<dbReference type="EMBL" id="HBHI01001679">
    <property type="protein sequence ID" value="CAD9657031.1"/>
    <property type="molecule type" value="Transcribed_RNA"/>
</dbReference>
<evidence type="ECO:0000256" key="1">
    <source>
        <dbReference type="SAM" id="MobiDB-lite"/>
    </source>
</evidence>
<gene>
    <name evidence="2" type="ORF">EANT1437_LOCUS830</name>
</gene>
<sequence length="124" mass="13863">MTTIDVLDSDHFTSDVIEGDTPLLSNTRKSFQNNEAVTLGSFDAAIRASSSDERCPSSDEDYQENERNIANRPRRRRLTPSKILPSRNAISCLARKVKDRSLQKVIGGTEKNHSLSVGYSKFEC</sequence>
<dbReference type="AlphaFoldDB" id="A0A7S2R1M9"/>
<reference evidence="2" key="1">
    <citation type="submission" date="2021-01" db="EMBL/GenBank/DDBJ databases">
        <authorList>
            <person name="Corre E."/>
            <person name="Pelletier E."/>
            <person name="Niang G."/>
            <person name="Scheremetjew M."/>
            <person name="Finn R."/>
            <person name="Kale V."/>
            <person name="Holt S."/>
            <person name="Cochrane G."/>
            <person name="Meng A."/>
            <person name="Brown T."/>
            <person name="Cohen L."/>
        </authorList>
    </citation>
    <scope>NUCLEOTIDE SEQUENCE</scope>
    <source>
        <strain evidence="2">CCMP1452</strain>
    </source>
</reference>
<proteinExistence type="predicted"/>